<dbReference type="Proteomes" id="UP000467148">
    <property type="component" value="Chromosome"/>
</dbReference>
<sequence length="68" mass="7782">MVDVDSKYASVEPGAIKELRTVSIAQFRNDMKRAMTRRRLYARINALPPSTVREELVAIAQRYEDAGR</sequence>
<dbReference type="KEGG" id="mhev:MHEL_17490"/>
<evidence type="ECO:0000313" key="1">
    <source>
        <dbReference type="EMBL" id="BBY63506.1"/>
    </source>
</evidence>
<gene>
    <name evidence="1" type="ORF">MHEL_17490</name>
</gene>
<organism evidence="1 2">
    <name type="scientific">Mycolicibacterium helvum</name>
    <dbReference type="NCBI Taxonomy" id="1534349"/>
    <lineage>
        <taxon>Bacteria</taxon>
        <taxon>Bacillati</taxon>
        <taxon>Actinomycetota</taxon>
        <taxon>Actinomycetes</taxon>
        <taxon>Mycobacteriales</taxon>
        <taxon>Mycobacteriaceae</taxon>
        <taxon>Mycolicibacterium</taxon>
    </lineage>
</organism>
<keyword evidence="2" id="KW-1185">Reference proteome</keyword>
<proteinExistence type="predicted"/>
<dbReference type="AlphaFoldDB" id="A0A7I7T5W4"/>
<accession>A0A7I7T5W4</accession>
<protein>
    <submittedName>
        <fullName evidence="1">Uncharacterized protein</fullName>
    </submittedName>
</protein>
<evidence type="ECO:0000313" key="2">
    <source>
        <dbReference type="Proteomes" id="UP000467148"/>
    </source>
</evidence>
<reference evidence="1 2" key="1">
    <citation type="journal article" date="2019" name="Emerg. Microbes Infect.">
        <title>Comprehensive subspecies identification of 175 nontuberculous mycobacteria species based on 7547 genomic profiles.</title>
        <authorList>
            <person name="Matsumoto Y."/>
            <person name="Kinjo T."/>
            <person name="Motooka D."/>
            <person name="Nabeya D."/>
            <person name="Jung N."/>
            <person name="Uechi K."/>
            <person name="Horii T."/>
            <person name="Iida T."/>
            <person name="Fujita J."/>
            <person name="Nakamura S."/>
        </authorList>
    </citation>
    <scope>NUCLEOTIDE SEQUENCE [LARGE SCALE GENOMIC DNA]</scope>
    <source>
        <strain evidence="1 2">JCM 30396</strain>
    </source>
</reference>
<name>A0A7I7T5W4_9MYCO</name>
<dbReference type="EMBL" id="AP022596">
    <property type="protein sequence ID" value="BBY63506.1"/>
    <property type="molecule type" value="Genomic_DNA"/>
</dbReference>